<evidence type="ECO:0000313" key="3">
    <source>
        <dbReference type="Proteomes" id="UP001432322"/>
    </source>
</evidence>
<feature type="region of interest" description="Disordered" evidence="1">
    <location>
        <begin position="77"/>
        <end position="102"/>
    </location>
</feature>
<protein>
    <submittedName>
        <fullName evidence="2">Uncharacterized protein</fullName>
    </submittedName>
</protein>
<dbReference type="Proteomes" id="UP001432322">
    <property type="component" value="Unassembled WGS sequence"/>
</dbReference>
<feature type="non-terminal residue" evidence="2">
    <location>
        <position position="1"/>
    </location>
</feature>
<sequence length="102" mass="11217">PVSKSKWWKLDWEGNLPIDMSTDIHRPHRIAPGQNILANFPDVTDPLCKQRWTAGISLTSNEVSMRKAVSFSISVKSEGAGDPAAQQPRPTAGTKDHLIPSE</sequence>
<keyword evidence="3" id="KW-1185">Reference proteome</keyword>
<organism evidence="2 3">
    <name type="scientific">Pristionchus fissidentatus</name>
    <dbReference type="NCBI Taxonomy" id="1538716"/>
    <lineage>
        <taxon>Eukaryota</taxon>
        <taxon>Metazoa</taxon>
        <taxon>Ecdysozoa</taxon>
        <taxon>Nematoda</taxon>
        <taxon>Chromadorea</taxon>
        <taxon>Rhabditida</taxon>
        <taxon>Rhabditina</taxon>
        <taxon>Diplogasteromorpha</taxon>
        <taxon>Diplogasteroidea</taxon>
        <taxon>Neodiplogasteridae</taxon>
        <taxon>Pristionchus</taxon>
    </lineage>
</organism>
<proteinExistence type="predicted"/>
<dbReference type="AlphaFoldDB" id="A0AAV5V3W5"/>
<evidence type="ECO:0000256" key="1">
    <source>
        <dbReference type="SAM" id="MobiDB-lite"/>
    </source>
</evidence>
<name>A0AAV5V3W5_9BILA</name>
<gene>
    <name evidence="2" type="ORF">PFISCL1PPCAC_5378</name>
</gene>
<reference evidence="2" key="1">
    <citation type="submission" date="2023-10" db="EMBL/GenBank/DDBJ databases">
        <title>Genome assembly of Pristionchus species.</title>
        <authorList>
            <person name="Yoshida K."/>
            <person name="Sommer R.J."/>
        </authorList>
    </citation>
    <scope>NUCLEOTIDE SEQUENCE</scope>
    <source>
        <strain evidence="2">RS5133</strain>
    </source>
</reference>
<evidence type="ECO:0000313" key="2">
    <source>
        <dbReference type="EMBL" id="GMT14081.1"/>
    </source>
</evidence>
<accession>A0AAV5V3W5</accession>
<comment type="caution">
    <text evidence="2">The sequence shown here is derived from an EMBL/GenBank/DDBJ whole genome shotgun (WGS) entry which is preliminary data.</text>
</comment>
<dbReference type="EMBL" id="BTSY01000002">
    <property type="protein sequence ID" value="GMT14081.1"/>
    <property type="molecule type" value="Genomic_DNA"/>
</dbReference>
<feature type="non-terminal residue" evidence="2">
    <location>
        <position position="102"/>
    </location>
</feature>